<sequence length="59" mass="6695">MESHNINGGHCVRVDVQEMNEEGELRIRGYETLLGISTAVLSCIQVLRRIIREYAHGRA</sequence>
<evidence type="ECO:0000313" key="1">
    <source>
        <dbReference type="EMBL" id="KAK1931764.1"/>
    </source>
</evidence>
<keyword evidence="2" id="KW-1185">Reference proteome</keyword>
<dbReference type="Proteomes" id="UP001259832">
    <property type="component" value="Unassembled WGS sequence"/>
</dbReference>
<dbReference type="EMBL" id="JASMQC010000032">
    <property type="protein sequence ID" value="KAK1931764.1"/>
    <property type="molecule type" value="Genomic_DNA"/>
</dbReference>
<comment type="caution">
    <text evidence="1">The sequence shown here is derived from an EMBL/GenBank/DDBJ whole genome shotgun (WGS) entry which is preliminary data.</text>
</comment>
<name>A0AAD9LDV7_9STRA</name>
<reference evidence="1" key="1">
    <citation type="submission" date="2023-08" db="EMBL/GenBank/DDBJ databases">
        <title>Reference Genome Resource for the Citrus Pathogen Phytophthora citrophthora.</title>
        <authorList>
            <person name="Moller H."/>
            <person name="Coetzee B."/>
            <person name="Rose L.J."/>
            <person name="Van Niekerk J.M."/>
        </authorList>
    </citation>
    <scope>NUCLEOTIDE SEQUENCE</scope>
    <source>
        <strain evidence="1">STE-U-9442</strain>
    </source>
</reference>
<protein>
    <submittedName>
        <fullName evidence="1">Uncharacterized protein</fullName>
    </submittedName>
</protein>
<organism evidence="1 2">
    <name type="scientific">Phytophthora citrophthora</name>
    <dbReference type="NCBI Taxonomy" id="4793"/>
    <lineage>
        <taxon>Eukaryota</taxon>
        <taxon>Sar</taxon>
        <taxon>Stramenopiles</taxon>
        <taxon>Oomycota</taxon>
        <taxon>Peronosporomycetes</taxon>
        <taxon>Peronosporales</taxon>
        <taxon>Peronosporaceae</taxon>
        <taxon>Phytophthora</taxon>
    </lineage>
</organism>
<proteinExistence type="predicted"/>
<gene>
    <name evidence="1" type="ORF">P3T76_012696</name>
</gene>
<dbReference type="AlphaFoldDB" id="A0AAD9LDV7"/>
<accession>A0AAD9LDV7</accession>
<evidence type="ECO:0000313" key="2">
    <source>
        <dbReference type="Proteomes" id="UP001259832"/>
    </source>
</evidence>